<organism evidence="4 5">
    <name type="scientific">Venturia inaequalis</name>
    <name type="common">Apple scab fungus</name>
    <dbReference type="NCBI Taxonomy" id="5025"/>
    <lineage>
        <taxon>Eukaryota</taxon>
        <taxon>Fungi</taxon>
        <taxon>Dikarya</taxon>
        <taxon>Ascomycota</taxon>
        <taxon>Pezizomycotina</taxon>
        <taxon>Dothideomycetes</taxon>
        <taxon>Pleosporomycetidae</taxon>
        <taxon>Venturiales</taxon>
        <taxon>Venturiaceae</taxon>
        <taxon>Venturia</taxon>
    </lineage>
</organism>
<gene>
    <name evidence="3" type="ORF">EG327_008612</name>
    <name evidence="4" type="ORF">EG328_001890</name>
</gene>
<dbReference type="OrthoDB" id="3556830at2759"/>
<sequence length="146" mass="16595">MAVINTLAKRYYCDSNQCYYTSWDTWIRWTVLSIVLVLFFILFFTCSRTNARRRRHQGQQPMYGTGWTAPAPRYESHQSHAPYYSNNPNYPPPPPQYSHDVPTGHSGYYGQQSGIELQAPPTAYSAGRNGDAYEPPMGPPPAKGLK</sequence>
<dbReference type="AlphaFoldDB" id="A0A8H3ZBV1"/>
<feature type="compositionally biased region" description="Pro residues" evidence="1">
    <location>
        <begin position="136"/>
        <end position="146"/>
    </location>
</feature>
<dbReference type="InterPro" id="IPR020999">
    <property type="entry name" value="Chitin_synth_reg_RCR"/>
</dbReference>
<dbReference type="PANTHER" id="PTHR28187">
    <property type="entry name" value="PROTEIN RCR1-RELATED"/>
    <property type="match status" value="1"/>
</dbReference>
<reference evidence="4 5" key="1">
    <citation type="submission" date="2018-12" db="EMBL/GenBank/DDBJ databases">
        <title>Venturia inaequalis Genome Resource.</title>
        <authorList>
            <person name="Lichtner F.J."/>
        </authorList>
    </citation>
    <scope>NUCLEOTIDE SEQUENCE [LARGE SCALE GENOMIC DNA]</scope>
    <source>
        <strain evidence="4 5">120213</strain>
        <strain evidence="3 6">DMI_063113</strain>
    </source>
</reference>
<keyword evidence="6" id="KW-1185">Reference proteome</keyword>
<name>A0A8H3ZBV1_VENIN</name>
<dbReference type="EMBL" id="WNWR01000543">
    <property type="protein sequence ID" value="KAE9974947.1"/>
    <property type="molecule type" value="Genomic_DNA"/>
</dbReference>
<keyword evidence="2" id="KW-0812">Transmembrane</keyword>
<comment type="caution">
    <text evidence="4">The sequence shown here is derived from an EMBL/GenBank/DDBJ whole genome shotgun (WGS) entry which is preliminary data.</text>
</comment>
<keyword evidence="2" id="KW-1133">Transmembrane helix</keyword>
<accession>A0A8H3ZBV1</accession>
<dbReference type="EMBL" id="WNWS01000015">
    <property type="protein sequence ID" value="KAE9987657.1"/>
    <property type="molecule type" value="Genomic_DNA"/>
</dbReference>
<dbReference type="Pfam" id="PF12273">
    <property type="entry name" value="RCR"/>
    <property type="match status" value="1"/>
</dbReference>
<feature type="transmembrane region" description="Helical" evidence="2">
    <location>
        <begin position="26"/>
        <end position="46"/>
    </location>
</feature>
<evidence type="ECO:0000313" key="5">
    <source>
        <dbReference type="Proteomes" id="UP000447873"/>
    </source>
</evidence>
<evidence type="ECO:0000256" key="2">
    <source>
        <dbReference type="SAM" id="Phobius"/>
    </source>
</evidence>
<keyword evidence="2" id="KW-0472">Membrane</keyword>
<evidence type="ECO:0000313" key="6">
    <source>
        <dbReference type="Proteomes" id="UP000490939"/>
    </source>
</evidence>
<proteinExistence type="predicted"/>
<dbReference type="GO" id="GO:0016192">
    <property type="term" value="P:vesicle-mediated transport"/>
    <property type="evidence" value="ECO:0007669"/>
    <property type="project" value="TreeGrafter"/>
</dbReference>
<evidence type="ECO:0000313" key="4">
    <source>
        <dbReference type="EMBL" id="KAE9987657.1"/>
    </source>
</evidence>
<protein>
    <submittedName>
        <fullName evidence="4">Uncharacterized protein</fullName>
    </submittedName>
</protein>
<dbReference type="PANTHER" id="PTHR28187:SF1">
    <property type="entry name" value="PROTEIN RCR1-RELATED"/>
    <property type="match status" value="1"/>
</dbReference>
<feature type="region of interest" description="Disordered" evidence="1">
    <location>
        <begin position="54"/>
        <end position="146"/>
    </location>
</feature>
<evidence type="ECO:0000313" key="3">
    <source>
        <dbReference type="EMBL" id="KAE9974947.1"/>
    </source>
</evidence>
<dbReference type="Proteomes" id="UP000447873">
    <property type="component" value="Unassembled WGS sequence"/>
</dbReference>
<dbReference type="Proteomes" id="UP000490939">
    <property type="component" value="Unassembled WGS sequence"/>
</dbReference>
<evidence type="ECO:0000256" key="1">
    <source>
        <dbReference type="SAM" id="MobiDB-lite"/>
    </source>
</evidence>